<organism evidence="2">
    <name type="scientific">Arion vulgaris</name>
    <dbReference type="NCBI Taxonomy" id="1028688"/>
    <lineage>
        <taxon>Eukaryota</taxon>
        <taxon>Metazoa</taxon>
        <taxon>Spiralia</taxon>
        <taxon>Lophotrochozoa</taxon>
        <taxon>Mollusca</taxon>
        <taxon>Gastropoda</taxon>
        <taxon>Heterobranchia</taxon>
        <taxon>Euthyneura</taxon>
        <taxon>Panpulmonata</taxon>
        <taxon>Eupulmonata</taxon>
        <taxon>Stylommatophora</taxon>
        <taxon>Helicina</taxon>
        <taxon>Arionoidea</taxon>
        <taxon>Arionidae</taxon>
        <taxon>Arion</taxon>
    </lineage>
</organism>
<evidence type="ECO:0000313" key="2">
    <source>
        <dbReference type="EMBL" id="CEK48711.1"/>
    </source>
</evidence>
<feature type="non-terminal residue" evidence="2">
    <location>
        <position position="1"/>
    </location>
</feature>
<accession>A0A0B6XYT8</accession>
<feature type="compositionally biased region" description="Acidic residues" evidence="1">
    <location>
        <begin position="1"/>
        <end position="16"/>
    </location>
</feature>
<dbReference type="EMBL" id="HACG01001846">
    <property type="protein sequence ID" value="CEK48711.1"/>
    <property type="molecule type" value="Transcribed_RNA"/>
</dbReference>
<feature type="region of interest" description="Disordered" evidence="1">
    <location>
        <begin position="1"/>
        <end position="79"/>
    </location>
</feature>
<sequence length="79" mass="8358">SDDSESDFVLDSDNEEVISSTADQEGACLLPSTSSSSASSRKARPMNKGNSPKSDQSRSVLDRVTVESTSRSRGTSKSN</sequence>
<dbReference type="AlphaFoldDB" id="A0A0B6XYT8"/>
<protein>
    <submittedName>
        <fullName evidence="2">Uncharacterized protein</fullName>
    </submittedName>
</protein>
<proteinExistence type="predicted"/>
<gene>
    <name evidence="2" type="primary">ORF4923</name>
</gene>
<feature type="compositionally biased region" description="Polar residues" evidence="1">
    <location>
        <begin position="66"/>
        <end position="79"/>
    </location>
</feature>
<reference evidence="2" key="1">
    <citation type="submission" date="2014-12" db="EMBL/GenBank/DDBJ databases">
        <title>Insight into the proteome of Arion vulgaris.</title>
        <authorList>
            <person name="Aradska J."/>
            <person name="Bulat T."/>
            <person name="Smidak R."/>
            <person name="Sarate P."/>
            <person name="Gangsoo J."/>
            <person name="Sialana F."/>
            <person name="Bilban M."/>
            <person name="Lubec G."/>
        </authorList>
    </citation>
    <scope>NUCLEOTIDE SEQUENCE</scope>
    <source>
        <tissue evidence="2">Skin</tissue>
    </source>
</reference>
<evidence type="ECO:0000256" key="1">
    <source>
        <dbReference type="SAM" id="MobiDB-lite"/>
    </source>
</evidence>
<name>A0A0B6XYT8_9EUPU</name>
<feature type="compositionally biased region" description="Polar residues" evidence="1">
    <location>
        <begin position="48"/>
        <end position="59"/>
    </location>
</feature>
<feature type="non-terminal residue" evidence="2">
    <location>
        <position position="79"/>
    </location>
</feature>